<protein>
    <submittedName>
        <fullName evidence="2">Uncharacterized protein</fullName>
    </submittedName>
</protein>
<evidence type="ECO:0000313" key="2">
    <source>
        <dbReference type="EMBL" id="SBP14952.1"/>
    </source>
</evidence>
<reference evidence="2" key="2">
    <citation type="submission" date="2016-06" db="EMBL/GenBank/DDBJ databases">
        <title>The genome of a short-lived fish provides insights into sex chromosome evolution and the genetic control of aging.</title>
        <authorList>
            <person name="Reichwald K."/>
            <person name="Felder M."/>
            <person name="Petzold A."/>
            <person name="Koch P."/>
            <person name="Groth M."/>
            <person name="Platzer M."/>
        </authorList>
    </citation>
    <scope>NUCLEOTIDE SEQUENCE</scope>
    <source>
        <tissue evidence="2">Brain</tissue>
    </source>
</reference>
<reference evidence="2" key="1">
    <citation type="submission" date="2016-05" db="EMBL/GenBank/DDBJ databases">
        <authorList>
            <person name="Lavstsen T."/>
            <person name="Jespersen J.S."/>
        </authorList>
    </citation>
    <scope>NUCLEOTIDE SEQUENCE</scope>
    <source>
        <tissue evidence="2">Brain</tissue>
    </source>
</reference>
<dbReference type="AlphaFoldDB" id="A0A1A7XA18"/>
<feature type="region of interest" description="Disordered" evidence="1">
    <location>
        <begin position="83"/>
        <end position="126"/>
    </location>
</feature>
<dbReference type="EMBL" id="HADW01013552">
    <property type="protein sequence ID" value="SBP14952.1"/>
    <property type="molecule type" value="Transcribed_RNA"/>
</dbReference>
<accession>A0A1A7XA18</accession>
<gene>
    <name evidence="2" type="primary">Nfu_g_1_020521</name>
</gene>
<evidence type="ECO:0000256" key="1">
    <source>
        <dbReference type="SAM" id="MobiDB-lite"/>
    </source>
</evidence>
<feature type="non-terminal residue" evidence="2">
    <location>
        <position position="126"/>
    </location>
</feature>
<name>A0A1A7XA18_9TELE</name>
<organism evidence="2">
    <name type="scientific">Iconisemion striatum</name>
    <dbReference type="NCBI Taxonomy" id="60296"/>
    <lineage>
        <taxon>Eukaryota</taxon>
        <taxon>Metazoa</taxon>
        <taxon>Chordata</taxon>
        <taxon>Craniata</taxon>
        <taxon>Vertebrata</taxon>
        <taxon>Euteleostomi</taxon>
        <taxon>Actinopterygii</taxon>
        <taxon>Neopterygii</taxon>
        <taxon>Teleostei</taxon>
        <taxon>Neoteleostei</taxon>
        <taxon>Acanthomorphata</taxon>
        <taxon>Ovalentaria</taxon>
        <taxon>Atherinomorphae</taxon>
        <taxon>Cyprinodontiformes</taxon>
        <taxon>Nothobranchiidae</taxon>
        <taxon>Iconisemion</taxon>
    </lineage>
</organism>
<sequence>VSCFIFIPLRIWNYLFTDGFGMVVPPPSYVDAPAYILPPPHVQPADYRRLLHPHVYAQGAPDLNQIRRNHLAQCVPARAALRSKQNQHTEVEAASHQPAQILSPSLKAPQAQALQRETRLKLQTTR</sequence>
<proteinExistence type="predicted"/>
<feature type="non-terminal residue" evidence="2">
    <location>
        <position position="1"/>
    </location>
</feature>